<dbReference type="CDD" id="cd02440">
    <property type="entry name" value="AdoMet_MTases"/>
    <property type="match status" value="1"/>
</dbReference>
<reference evidence="2 3" key="1">
    <citation type="journal article" date="2019" name="Emerg. Microbes Infect.">
        <title>Comprehensive subspecies identification of 175 nontuberculous mycobacteria species based on 7547 genomic profiles.</title>
        <authorList>
            <person name="Matsumoto Y."/>
            <person name="Kinjo T."/>
            <person name="Motooka D."/>
            <person name="Nabeya D."/>
            <person name="Jung N."/>
            <person name="Uechi K."/>
            <person name="Horii T."/>
            <person name="Iida T."/>
            <person name="Fujita J."/>
            <person name="Nakamura S."/>
        </authorList>
    </citation>
    <scope>NUCLEOTIDE SEQUENCE [LARGE SCALE GENOMIC DNA]</scope>
    <source>
        <strain evidence="2 3">JCM 6391</strain>
    </source>
</reference>
<evidence type="ECO:0000259" key="1">
    <source>
        <dbReference type="Pfam" id="PF13649"/>
    </source>
</evidence>
<dbReference type="SUPFAM" id="SSF53335">
    <property type="entry name" value="S-adenosyl-L-methionine-dependent methyltransferases"/>
    <property type="match status" value="1"/>
</dbReference>
<keyword evidence="3" id="KW-1185">Reference proteome</keyword>
<protein>
    <submittedName>
        <fullName evidence="2">SAM-dependent methyltransferase</fullName>
    </submittedName>
</protein>
<dbReference type="EMBL" id="AP022562">
    <property type="protein sequence ID" value="BBX15087.1"/>
    <property type="molecule type" value="Genomic_DNA"/>
</dbReference>
<dbReference type="InterPro" id="IPR029063">
    <property type="entry name" value="SAM-dependent_MTases_sf"/>
</dbReference>
<accession>A0A7I7JT96</accession>
<dbReference type="GO" id="GO:0008168">
    <property type="term" value="F:methyltransferase activity"/>
    <property type="evidence" value="ECO:0007669"/>
    <property type="project" value="UniProtKB-KW"/>
</dbReference>
<gene>
    <name evidence="2" type="ORF">MNVM_41680</name>
</gene>
<proteinExistence type="predicted"/>
<sequence>MSDDDRTRWDAKYADRDLPWPDALGPAAVFTAFRHEFPTAGHAVDVACGQGTAAVWLARRGLQVRGFDVSPIAIEQARALAAGSGVGDRCRFEVVDLDGGLPDGPPADVIYCARFRDRRLDAPMLERLTPGGLLAVTALSQVGSVAGRFRAAPGELREAFAGLEVIAAGEGQGLAWLLARRRIDGAG</sequence>
<dbReference type="AlphaFoldDB" id="A0A7I7JT96"/>
<dbReference type="Gene3D" id="3.40.50.150">
    <property type="entry name" value="Vaccinia Virus protein VP39"/>
    <property type="match status" value="1"/>
</dbReference>
<dbReference type="Proteomes" id="UP000466997">
    <property type="component" value="Chromosome"/>
</dbReference>
<evidence type="ECO:0000313" key="3">
    <source>
        <dbReference type="Proteomes" id="UP000466997"/>
    </source>
</evidence>
<keyword evidence="2" id="KW-0489">Methyltransferase</keyword>
<name>A0A7I7JT96_9MYCO</name>
<dbReference type="InterPro" id="IPR041698">
    <property type="entry name" value="Methyltransf_25"/>
</dbReference>
<evidence type="ECO:0000313" key="2">
    <source>
        <dbReference type="EMBL" id="BBX15087.1"/>
    </source>
</evidence>
<dbReference type="Pfam" id="PF13649">
    <property type="entry name" value="Methyltransf_25"/>
    <property type="match status" value="1"/>
</dbReference>
<dbReference type="KEGG" id="mnm:MNVM_41680"/>
<organism evidence="2 3">
    <name type="scientific">Mycobacterium novum</name>
    <dbReference type="NCBI Taxonomy" id="2492438"/>
    <lineage>
        <taxon>Bacteria</taxon>
        <taxon>Bacillati</taxon>
        <taxon>Actinomycetota</taxon>
        <taxon>Actinomycetes</taxon>
        <taxon>Mycobacteriales</taxon>
        <taxon>Mycobacteriaceae</taxon>
        <taxon>Mycobacterium</taxon>
    </lineage>
</organism>
<keyword evidence="2" id="KW-0808">Transferase</keyword>
<feature type="domain" description="Methyltransferase" evidence="1">
    <location>
        <begin position="44"/>
        <end position="113"/>
    </location>
</feature>
<dbReference type="GO" id="GO:0032259">
    <property type="term" value="P:methylation"/>
    <property type="evidence" value="ECO:0007669"/>
    <property type="project" value="UniProtKB-KW"/>
</dbReference>